<keyword evidence="1" id="KW-0472">Membrane</keyword>
<keyword evidence="1" id="KW-0812">Transmembrane</keyword>
<organism evidence="2 3">
    <name type="scientific">Candidatus Nomurabacteria bacterium CG1_02_47_685</name>
    <dbReference type="NCBI Taxonomy" id="1805282"/>
    <lineage>
        <taxon>Bacteria</taxon>
        <taxon>Candidatus Nomuraibacteriota</taxon>
    </lineage>
</organism>
<sequence length="133" mass="15000">MDSGISGTLLYLAATAGAWVVYRMGRFFERRECSDRTGGDVLCRRGIPIYQLPGYPCELYRVVYMDNSRRAVLKLGNDELIVVDFGDVGEGYQDLYTAYRLGKQADVKFRPHVLDCGKKSVRVEIGGHFDTYA</sequence>
<proteinExistence type="predicted"/>
<evidence type="ECO:0000313" key="3">
    <source>
        <dbReference type="Proteomes" id="UP000183206"/>
    </source>
</evidence>
<dbReference type="EMBL" id="MNVO01000019">
    <property type="protein sequence ID" value="OIO33101.1"/>
    <property type="molecule type" value="Genomic_DNA"/>
</dbReference>
<keyword evidence="1" id="KW-1133">Transmembrane helix</keyword>
<accession>A0A1J4VEF4</accession>
<dbReference type="AlphaFoldDB" id="A0A1J4VEF4"/>
<protein>
    <submittedName>
        <fullName evidence="2">Uncharacterized protein</fullName>
    </submittedName>
</protein>
<dbReference type="STRING" id="1805282.AUJ44_01060"/>
<gene>
    <name evidence="2" type="ORF">AUJ44_01060</name>
</gene>
<feature type="transmembrane region" description="Helical" evidence="1">
    <location>
        <begin position="6"/>
        <end position="22"/>
    </location>
</feature>
<evidence type="ECO:0000256" key="1">
    <source>
        <dbReference type="SAM" id="Phobius"/>
    </source>
</evidence>
<dbReference type="Proteomes" id="UP000183206">
    <property type="component" value="Unassembled WGS sequence"/>
</dbReference>
<name>A0A1J4VEF4_9BACT</name>
<reference evidence="2 3" key="1">
    <citation type="journal article" date="2016" name="Environ. Microbiol.">
        <title>Genomic resolution of a cold subsurface aquifer community provides metabolic insights for novel microbes adapted to high CO concentrations.</title>
        <authorList>
            <person name="Probst A.J."/>
            <person name="Castelle C.J."/>
            <person name="Singh A."/>
            <person name="Brown C.T."/>
            <person name="Anantharaman K."/>
            <person name="Sharon I."/>
            <person name="Hug L.A."/>
            <person name="Burstein D."/>
            <person name="Emerson J.B."/>
            <person name="Thomas B.C."/>
            <person name="Banfield J.F."/>
        </authorList>
    </citation>
    <scope>NUCLEOTIDE SEQUENCE [LARGE SCALE GENOMIC DNA]</scope>
    <source>
        <strain evidence="2">CG1_02_47_685</strain>
    </source>
</reference>
<comment type="caution">
    <text evidence="2">The sequence shown here is derived from an EMBL/GenBank/DDBJ whole genome shotgun (WGS) entry which is preliminary data.</text>
</comment>
<evidence type="ECO:0000313" key="2">
    <source>
        <dbReference type="EMBL" id="OIO33101.1"/>
    </source>
</evidence>